<dbReference type="Proteomes" id="UP001230654">
    <property type="component" value="Unassembled WGS sequence"/>
</dbReference>
<keyword evidence="3" id="KW-1185">Reference proteome</keyword>
<evidence type="ECO:0000256" key="1">
    <source>
        <dbReference type="SAM" id="MobiDB-lite"/>
    </source>
</evidence>
<protein>
    <submittedName>
        <fullName evidence="2">Uncharacterized protein</fullName>
    </submittedName>
</protein>
<feature type="region of interest" description="Disordered" evidence="1">
    <location>
        <begin position="1"/>
        <end position="24"/>
    </location>
</feature>
<accession>A0ABU0P162</accession>
<evidence type="ECO:0000313" key="3">
    <source>
        <dbReference type="Proteomes" id="UP001230654"/>
    </source>
</evidence>
<proteinExistence type="predicted"/>
<dbReference type="EMBL" id="JAUSWV010000002">
    <property type="protein sequence ID" value="MDQ0585079.1"/>
    <property type="molecule type" value="Genomic_DNA"/>
</dbReference>
<comment type="caution">
    <text evidence="2">The sequence shown here is derived from an EMBL/GenBank/DDBJ whole genome shotgun (WGS) entry which is preliminary data.</text>
</comment>
<reference evidence="2 3" key="1">
    <citation type="submission" date="2023-07" db="EMBL/GenBank/DDBJ databases">
        <title>Comparative genomics of wheat-associated soil bacteria to identify genetic determinants of phenazine resistance.</title>
        <authorList>
            <person name="Mouncey N."/>
        </authorList>
    </citation>
    <scope>NUCLEOTIDE SEQUENCE [LARGE SCALE GENOMIC DNA]</scope>
    <source>
        <strain evidence="2 3">B2I6</strain>
    </source>
</reference>
<organism evidence="2 3">
    <name type="scientific">Streptomyces rishiriensis</name>
    <dbReference type="NCBI Taxonomy" id="68264"/>
    <lineage>
        <taxon>Bacteria</taxon>
        <taxon>Bacillati</taxon>
        <taxon>Actinomycetota</taxon>
        <taxon>Actinomycetes</taxon>
        <taxon>Kitasatosporales</taxon>
        <taxon>Streptomycetaceae</taxon>
        <taxon>Streptomyces</taxon>
    </lineage>
</organism>
<gene>
    <name evidence="2" type="ORF">QF030_007257</name>
</gene>
<sequence length="76" mass="7846">MEPEVLPDRQVVAPPAGEREQHGVRGGPAHLAVLAVQGLVENVGGDDAVEGAARIPEGSNDIMRVIVTRGPTEASV</sequence>
<name>A0ABU0P162_STRRH</name>
<evidence type="ECO:0000313" key="2">
    <source>
        <dbReference type="EMBL" id="MDQ0585079.1"/>
    </source>
</evidence>